<evidence type="ECO:0000256" key="4">
    <source>
        <dbReference type="ARBA" id="ARBA00023136"/>
    </source>
</evidence>
<keyword evidence="2 7" id="KW-0812">Transmembrane</keyword>
<dbReference type="PANTHER" id="PTHR30518:SF2">
    <property type="entry name" value="ENDOLYTIC MUREIN TRANSGLYCOSYLASE"/>
    <property type="match status" value="1"/>
</dbReference>
<evidence type="ECO:0000313" key="9">
    <source>
        <dbReference type="EMBL" id="MCM0622111.1"/>
    </source>
</evidence>
<dbReference type="RefSeq" id="WP_250828392.1">
    <property type="nucleotide sequence ID" value="NZ_JAMOIL010000028.1"/>
</dbReference>
<dbReference type="EMBL" id="JAMOIL010000028">
    <property type="protein sequence ID" value="MCM0622111.1"/>
    <property type="molecule type" value="Genomic_DNA"/>
</dbReference>
<keyword evidence="6 7" id="KW-0961">Cell wall biogenesis/degradation</keyword>
<dbReference type="Proteomes" id="UP001139485">
    <property type="component" value="Unassembled WGS sequence"/>
</dbReference>
<evidence type="ECO:0000256" key="1">
    <source>
        <dbReference type="ARBA" id="ARBA00022475"/>
    </source>
</evidence>
<dbReference type="NCBIfam" id="TIGR00247">
    <property type="entry name" value="endolytic transglycosylase MltG"/>
    <property type="match status" value="1"/>
</dbReference>
<comment type="similarity">
    <text evidence="7">Belongs to the transglycosylase MltG family.</text>
</comment>
<accession>A0A9X2DAE8</accession>
<comment type="catalytic activity">
    <reaction evidence="7">
        <text>a peptidoglycan chain = a peptidoglycan chain with N-acetyl-1,6-anhydromuramyl-[peptide] at the reducing end + a peptidoglycan chain with N-acetylglucosamine at the non-reducing end.</text>
        <dbReference type="EC" id="4.2.2.29"/>
    </reaction>
</comment>
<keyword evidence="3 7" id="KW-1133">Transmembrane helix</keyword>
<evidence type="ECO:0000256" key="8">
    <source>
        <dbReference type="SAM" id="MobiDB-lite"/>
    </source>
</evidence>
<evidence type="ECO:0000256" key="2">
    <source>
        <dbReference type="ARBA" id="ARBA00022692"/>
    </source>
</evidence>
<proteinExistence type="inferred from homology"/>
<keyword evidence="10" id="KW-1185">Reference proteome</keyword>
<evidence type="ECO:0000256" key="6">
    <source>
        <dbReference type="ARBA" id="ARBA00023316"/>
    </source>
</evidence>
<dbReference type="InterPro" id="IPR003770">
    <property type="entry name" value="MLTG-like"/>
</dbReference>
<dbReference type="EC" id="4.2.2.29" evidence="7"/>
<keyword evidence="5 7" id="KW-0456">Lyase</keyword>
<dbReference type="Gene3D" id="3.30.1490.480">
    <property type="entry name" value="Endolytic murein transglycosylase"/>
    <property type="match status" value="1"/>
</dbReference>
<dbReference type="GO" id="GO:0009252">
    <property type="term" value="P:peptidoglycan biosynthetic process"/>
    <property type="evidence" value="ECO:0007669"/>
    <property type="project" value="UniProtKB-UniRule"/>
</dbReference>
<comment type="caution">
    <text evidence="9">The sequence shown here is derived from an EMBL/GenBank/DDBJ whole genome shotgun (WGS) entry which is preliminary data.</text>
</comment>
<evidence type="ECO:0000313" key="10">
    <source>
        <dbReference type="Proteomes" id="UP001139485"/>
    </source>
</evidence>
<protein>
    <recommendedName>
        <fullName evidence="7">Endolytic murein transglycosylase</fullName>
        <ecNumber evidence="7">4.2.2.29</ecNumber>
    </recommendedName>
    <alternativeName>
        <fullName evidence="7">Peptidoglycan lytic transglycosylase</fullName>
    </alternativeName>
    <alternativeName>
        <fullName evidence="7">Peptidoglycan polymerization terminase</fullName>
    </alternativeName>
</protein>
<gene>
    <name evidence="7 9" type="primary">mltG</name>
    <name evidence="9" type="ORF">M8330_17605</name>
</gene>
<dbReference type="PANTHER" id="PTHR30518">
    <property type="entry name" value="ENDOLYTIC MUREIN TRANSGLYCOSYLASE"/>
    <property type="match status" value="1"/>
</dbReference>
<dbReference type="HAMAP" id="MF_02065">
    <property type="entry name" value="MltG"/>
    <property type="match status" value="1"/>
</dbReference>
<dbReference type="GO" id="GO:0071555">
    <property type="term" value="P:cell wall organization"/>
    <property type="evidence" value="ECO:0007669"/>
    <property type="project" value="UniProtKB-KW"/>
</dbReference>
<dbReference type="GO" id="GO:0008932">
    <property type="term" value="F:lytic endotransglycosylase activity"/>
    <property type="evidence" value="ECO:0007669"/>
    <property type="project" value="UniProtKB-UniRule"/>
</dbReference>
<dbReference type="GO" id="GO:0005886">
    <property type="term" value="C:plasma membrane"/>
    <property type="evidence" value="ECO:0007669"/>
    <property type="project" value="UniProtKB-SubCell"/>
</dbReference>
<evidence type="ECO:0000256" key="7">
    <source>
        <dbReference type="HAMAP-Rule" id="MF_02065"/>
    </source>
</evidence>
<dbReference type="CDD" id="cd08010">
    <property type="entry name" value="MltG_like"/>
    <property type="match status" value="1"/>
</dbReference>
<reference evidence="9" key="1">
    <citation type="submission" date="2022-05" db="EMBL/GenBank/DDBJ databases">
        <authorList>
            <person name="Tuo L."/>
        </authorList>
    </citation>
    <scope>NUCLEOTIDE SEQUENCE</scope>
    <source>
        <strain evidence="9">BSK12Z-4</strain>
    </source>
</reference>
<keyword evidence="1 7" id="KW-1003">Cell membrane</keyword>
<evidence type="ECO:0000256" key="3">
    <source>
        <dbReference type="ARBA" id="ARBA00022989"/>
    </source>
</evidence>
<feature type="site" description="Important for catalytic activity" evidence="7">
    <location>
        <position position="286"/>
    </location>
</feature>
<dbReference type="AlphaFoldDB" id="A0A9X2DAE8"/>
<dbReference type="Pfam" id="PF02618">
    <property type="entry name" value="YceG"/>
    <property type="match status" value="1"/>
</dbReference>
<keyword evidence="4 7" id="KW-0472">Membrane</keyword>
<evidence type="ECO:0000256" key="5">
    <source>
        <dbReference type="ARBA" id="ARBA00023239"/>
    </source>
</evidence>
<name>A0A9X2DAE8_9ACTN</name>
<comment type="subcellular location">
    <subcellularLocation>
        <location evidence="7">Cell membrane</location>
        <topology evidence="7">Single-pass membrane protein</topology>
    </subcellularLocation>
</comment>
<feature type="transmembrane region" description="Helical" evidence="7">
    <location>
        <begin position="62"/>
        <end position="81"/>
    </location>
</feature>
<feature type="region of interest" description="Disordered" evidence="8">
    <location>
        <begin position="1"/>
        <end position="55"/>
    </location>
</feature>
<sequence>MSDHDRDPAVGPEPTGGAIGGLFSEPAEEPTEERTGQSEAAPAASAYDPGGRRRRRKSRLPGYLAVIVVLALVGVGGYYGVQKGTEFLRSLTYTPEDYDGPGRGRVLVEVGEGETATDICRVLADEDVVASVDACIAAANVNEDAAGIQVGYYELAKQMSAADAIDVLVDPANLVGSTVTIPEGSRVRDIVKAVASNSNFTRKQLNRLLASPQKIGLPAEADGNPEGYLFPATYTITPDTTAKSLVTDMVAQTTAVEQELGIAAKAEALGLTPHEIITVASILEYEANNKGDYAKVATVIYNRLDLGMALQMDSTVSYVSGREGDVWTTAEEREDDSLYNTYKYSGLPPGPIGSPGRVSMRAALNPKEGDWLYFVPDFETGKTLFAATYSEHLANVAKAKEYCQSSDAC</sequence>
<comment type="function">
    <text evidence="7">Functions as a peptidoglycan terminase that cleaves nascent peptidoglycan strands endolytically to terminate their elongation.</text>
</comment>
<organism evidence="9 10">
    <name type="scientific">Nocardioides bruguierae</name>
    <dbReference type="NCBI Taxonomy" id="2945102"/>
    <lineage>
        <taxon>Bacteria</taxon>
        <taxon>Bacillati</taxon>
        <taxon>Actinomycetota</taxon>
        <taxon>Actinomycetes</taxon>
        <taxon>Propionibacteriales</taxon>
        <taxon>Nocardioidaceae</taxon>
        <taxon>Nocardioides</taxon>
    </lineage>
</organism>